<evidence type="ECO:0008006" key="3">
    <source>
        <dbReference type="Google" id="ProtNLM"/>
    </source>
</evidence>
<proteinExistence type="predicted"/>
<dbReference type="PANTHER" id="PTHR40128">
    <property type="entry name" value="EXPRESSED PROTEIN"/>
    <property type="match status" value="1"/>
</dbReference>
<name>A0A8H3CW99_9AGAM</name>
<protein>
    <recommendedName>
        <fullName evidence="3">Phytanoyl-CoA hydroxylase</fullName>
    </recommendedName>
</protein>
<sequence length="357" mass="40610">MASAVLDTTPIPELFRVPTTASDSIPEPAVTTKRLAYEPPNRKLEDLQLRSNLGPMSPEYLGWLQPTDPKTTSMDEIRERFIEDGYIWVKGLIPREEILAFRRQYFEYVASTGVLKEDTDPVDGTYCGADPENYLPPGNGREGQNVEKADEFIQRNMEVHRSEWLEKITTHPAIFNFVKEFTNWPSVKLLKRQMLRANVPGAETTAVHYDHIFLRYGPPTFLTGWLPFGDIKVEGGGLTYLEHAVPLAQAIEDDFSKRAAHFTIEERLSAFNTNMARGGVLGQDSQEFSRAHGNRKWLVADYEAGDIVFHHPFSIHASCVNQSPTQTIRLATDLRFVNPEAPYDTRWTNYWFANDGI</sequence>
<evidence type="ECO:0000313" key="2">
    <source>
        <dbReference type="Proteomes" id="UP000663853"/>
    </source>
</evidence>
<dbReference type="PANTHER" id="PTHR40128:SF1">
    <property type="entry name" value="PHYTANOYL-COA HYDROXYLASE"/>
    <property type="match status" value="1"/>
</dbReference>
<organism evidence="1 2">
    <name type="scientific">Rhizoctonia solani</name>
    <dbReference type="NCBI Taxonomy" id="456999"/>
    <lineage>
        <taxon>Eukaryota</taxon>
        <taxon>Fungi</taxon>
        <taxon>Dikarya</taxon>
        <taxon>Basidiomycota</taxon>
        <taxon>Agaricomycotina</taxon>
        <taxon>Agaricomycetes</taxon>
        <taxon>Cantharellales</taxon>
        <taxon>Ceratobasidiaceae</taxon>
        <taxon>Rhizoctonia</taxon>
    </lineage>
</organism>
<evidence type="ECO:0000313" key="1">
    <source>
        <dbReference type="EMBL" id="CAE6502535.1"/>
    </source>
</evidence>
<accession>A0A8H3CW99</accession>
<reference evidence="1" key="1">
    <citation type="submission" date="2021-01" db="EMBL/GenBank/DDBJ databases">
        <authorList>
            <person name="Kaushik A."/>
        </authorList>
    </citation>
    <scope>NUCLEOTIDE SEQUENCE</scope>
    <source>
        <strain evidence="1">AG6-10EEA</strain>
    </source>
</reference>
<dbReference type="AlphaFoldDB" id="A0A8H3CW99"/>
<dbReference type="Pfam" id="PF05721">
    <property type="entry name" value="PhyH"/>
    <property type="match status" value="1"/>
</dbReference>
<dbReference type="EMBL" id="CAJMXA010003550">
    <property type="protein sequence ID" value="CAE6502535.1"/>
    <property type="molecule type" value="Genomic_DNA"/>
</dbReference>
<dbReference type="InterPro" id="IPR008775">
    <property type="entry name" value="Phytyl_CoA_dOase-like"/>
</dbReference>
<dbReference type="SUPFAM" id="SSF51197">
    <property type="entry name" value="Clavaminate synthase-like"/>
    <property type="match status" value="1"/>
</dbReference>
<dbReference type="Proteomes" id="UP000663853">
    <property type="component" value="Unassembled WGS sequence"/>
</dbReference>
<gene>
    <name evidence="1" type="ORF">RDB_LOCUS114584</name>
</gene>
<dbReference type="Gene3D" id="2.60.120.620">
    <property type="entry name" value="q2cbj1_9rhob like domain"/>
    <property type="match status" value="1"/>
</dbReference>
<comment type="caution">
    <text evidence="1">The sequence shown here is derived from an EMBL/GenBank/DDBJ whole genome shotgun (WGS) entry which is preliminary data.</text>
</comment>